<dbReference type="SUPFAM" id="SSF57667">
    <property type="entry name" value="beta-beta-alpha zinc fingers"/>
    <property type="match status" value="1"/>
</dbReference>
<feature type="coiled-coil region" evidence="2">
    <location>
        <begin position="87"/>
        <end position="121"/>
    </location>
</feature>
<feature type="domain" description="C2H2-type" evidence="3">
    <location>
        <begin position="57"/>
        <end position="84"/>
    </location>
</feature>
<dbReference type="PROSITE" id="PS50157">
    <property type="entry name" value="ZINC_FINGER_C2H2_2"/>
    <property type="match status" value="1"/>
</dbReference>
<accession>A0A3G4ZKZ8</accession>
<evidence type="ECO:0000256" key="1">
    <source>
        <dbReference type="PROSITE-ProRule" id="PRU00042"/>
    </source>
</evidence>
<dbReference type="InterPro" id="IPR036236">
    <property type="entry name" value="Znf_C2H2_sf"/>
</dbReference>
<reference evidence="4" key="1">
    <citation type="submission" date="2018-10" db="EMBL/GenBank/DDBJ databases">
        <title>Hidden diversity of soil giant viruses.</title>
        <authorList>
            <person name="Schulz F."/>
            <person name="Alteio L."/>
            <person name="Goudeau D."/>
            <person name="Ryan E.M."/>
            <person name="Malmstrom R.R."/>
            <person name="Blanchard J."/>
            <person name="Woyke T."/>
        </authorList>
    </citation>
    <scope>NUCLEOTIDE SEQUENCE</scope>
    <source>
        <strain evidence="4">TEV1</strain>
    </source>
</reference>
<dbReference type="Pfam" id="PF00096">
    <property type="entry name" value="zf-C2H2"/>
    <property type="match status" value="2"/>
</dbReference>
<keyword evidence="2" id="KW-0175">Coiled coil</keyword>
<evidence type="ECO:0000313" key="4">
    <source>
        <dbReference type="EMBL" id="AYV75520.1"/>
    </source>
</evidence>
<keyword evidence="1" id="KW-0863">Zinc-finger</keyword>
<sequence length="315" mass="37288">MVEYKCNKCHKIFTKKYNYEHHLTRKFSCTAVPNDTSKIPDNLINKKSDAADQNNDKQCNYCNKTFSQVSSLNRHLNNRCSVKMNDINEKENIYQKLLNEINALKNENQAQQKQLNEQNLLINKFIKKNDNNKNINNGTINNGTINNIDKQQNNITNNVHINLVAHGKEDLSFITEEHMKKLLNKGFRSVENFVQLVHFDKNRPENHNIYISNIKDTYVMKYDGIDWKLMGRDNVLQDLYEDKSDYLVEKFEELQGKLDESTLKRFGNFLSRKDEDKIIEQTKREIKLILYNNRKIPEETRRLLKLNDENILELQ</sequence>
<organism evidence="4">
    <name type="scientific">Terrestrivirus sp</name>
    <dbReference type="NCBI Taxonomy" id="2487775"/>
    <lineage>
        <taxon>Viruses</taxon>
        <taxon>Varidnaviria</taxon>
        <taxon>Bamfordvirae</taxon>
        <taxon>Nucleocytoviricota</taxon>
        <taxon>Megaviricetes</taxon>
        <taxon>Imitervirales</taxon>
        <taxon>Mimiviridae</taxon>
        <taxon>Klosneuvirinae</taxon>
    </lineage>
</organism>
<dbReference type="Gene3D" id="3.30.160.60">
    <property type="entry name" value="Classic Zinc Finger"/>
    <property type="match status" value="1"/>
</dbReference>
<keyword evidence="1" id="KW-0862">Zinc</keyword>
<name>A0A3G4ZKZ8_9VIRU</name>
<proteinExistence type="predicted"/>
<dbReference type="EMBL" id="MK071980">
    <property type="protein sequence ID" value="AYV75520.1"/>
    <property type="molecule type" value="Genomic_DNA"/>
</dbReference>
<dbReference type="InterPro" id="IPR013087">
    <property type="entry name" value="Znf_C2H2_type"/>
</dbReference>
<keyword evidence="1" id="KW-0479">Metal-binding</keyword>
<gene>
    <name evidence="4" type="ORF">Terrestrivirus2_28</name>
</gene>
<evidence type="ECO:0000259" key="3">
    <source>
        <dbReference type="PROSITE" id="PS50157"/>
    </source>
</evidence>
<evidence type="ECO:0000256" key="2">
    <source>
        <dbReference type="SAM" id="Coils"/>
    </source>
</evidence>
<protein>
    <recommendedName>
        <fullName evidence="3">C2H2-type domain-containing protein</fullName>
    </recommendedName>
</protein>
<dbReference type="GO" id="GO:0008270">
    <property type="term" value="F:zinc ion binding"/>
    <property type="evidence" value="ECO:0007669"/>
    <property type="project" value="UniProtKB-KW"/>
</dbReference>